<dbReference type="Proteomes" id="UP000198420">
    <property type="component" value="Unassembled WGS sequence"/>
</dbReference>
<keyword evidence="6" id="KW-1185">Reference proteome</keyword>
<dbReference type="InterPro" id="IPR036388">
    <property type="entry name" value="WH-like_DNA-bd_sf"/>
</dbReference>
<evidence type="ECO:0000313" key="6">
    <source>
        <dbReference type="Proteomes" id="UP000198420"/>
    </source>
</evidence>
<evidence type="ECO:0000256" key="3">
    <source>
        <dbReference type="ARBA" id="ARBA00023163"/>
    </source>
</evidence>
<dbReference type="InterPro" id="IPR001845">
    <property type="entry name" value="HTH_ArsR_DNA-bd_dom"/>
</dbReference>
<dbReference type="GO" id="GO:0003700">
    <property type="term" value="F:DNA-binding transcription factor activity"/>
    <property type="evidence" value="ECO:0007669"/>
    <property type="project" value="InterPro"/>
</dbReference>
<keyword evidence="3" id="KW-0804">Transcription</keyword>
<dbReference type="InterPro" id="IPR036390">
    <property type="entry name" value="WH_DNA-bd_sf"/>
</dbReference>
<proteinExistence type="predicted"/>
<dbReference type="RefSeq" id="WP_089312218.1">
    <property type="nucleotide sequence ID" value="NZ_FZNP01000005.1"/>
</dbReference>
<dbReference type="PROSITE" id="PS50987">
    <property type="entry name" value="HTH_ARSR_2"/>
    <property type="match status" value="1"/>
</dbReference>
<dbReference type="PANTHER" id="PTHR33154">
    <property type="entry name" value="TRANSCRIPTIONAL REGULATOR, ARSR FAMILY"/>
    <property type="match status" value="1"/>
</dbReference>
<keyword evidence="1" id="KW-0805">Transcription regulation</keyword>
<dbReference type="EMBL" id="FZNP01000005">
    <property type="protein sequence ID" value="SNR63708.1"/>
    <property type="molecule type" value="Genomic_DNA"/>
</dbReference>
<reference evidence="6" key="1">
    <citation type="submission" date="2017-06" db="EMBL/GenBank/DDBJ databases">
        <authorList>
            <person name="Varghese N."/>
            <person name="Submissions S."/>
        </authorList>
    </citation>
    <scope>NUCLEOTIDE SEQUENCE [LARGE SCALE GENOMIC DNA]</scope>
    <source>
        <strain evidence="6">DSM 44485</strain>
    </source>
</reference>
<evidence type="ECO:0000313" key="5">
    <source>
        <dbReference type="EMBL" id="SNR63708.1"/>
    </source>
</evidence>
<dbReference type="Pfam" id="PF01022">
    <property type="entry name" value="HTH_5"/>
    <property type="match status" value="1"/>
</dbReference>
<evidence type="ECO:0000256" key="2">
    <source>
        <dbReference type="ARBA" id="ARBA00023125"/>
    </source>
</evidence>
<feature type="domain" description="HTH arsR-type" evidence="4">
    <location>
        <begin position="8"/>
        <end position="104"/>
    </location>
</feature>
<accession>A0A238XYP7</accession>
<dbReference type="InterPro" id="IPR011991">
    <property type="entry name" value="ArsR-like_HTH"/>
</dbReference>
<sequence>MDADIGPLDRPTAAEYASWFKALADPTRIQIVSLLARRNRPMSVGEIVKAVEVGQSTVSAHLRVLAGVRLVLAERRGTASYYRVNDACVGCFPSAADVVMGRPVPALPVPSLPVPAQPVPAQPVPSLSVPSVLAPALTTGAPEGRP</sequence>
<dbReference type="NCBIfam" id="NF033788">
    <property type="entry name" value="HTH_metalloreg"/>
    <property type="match status" value="1"/>
</dbReference>
<dbReference type="InterPro" id="IPR051081">
    <property type="entry name" value="HTH_MetalResp_TranReg"/>
</dbReference>
<dbReference type="SUPFAM" id="SSF46785">
    <property type="entry name" value="Winged helix' DNA-binding domain"/>
    <property type="match status" value="1"/>
</dbReference>
<dbReference type="PANTHER" id="PTHR33154:SF18">
    <property type="entry name" value="ARSENICAL RESISTANCE OPERON REPRESSOR"/>
    <property type="match status" value="1"/>
</dbReference>
<dbReference type="SMART" id="SM00418">
    <property type="entry name" value="HTH_ARSR"/>
    <property type="match status" value="1"/>
</dbReference>
<evidence type="ECO:0000256" key="1">
    <source>
        <dbReference type="ARBA" id="ARBA00023015"/>
    </source>
</evidence>
<organism evidence="5 6">
    <name type="scientific">Actinomadura mexicana</name>
    <dbReference type="NCBI Taxonomy" id="134959"/>
    <lineage>
        <taxon>Bacteria</taxon>
        <taxon>Bacillati</taxon>
        <taxon>Actinomycetota</taxon>
        <taxon>Actinomycetes</taxon>
        <taxon>Streptosporangiales</taxon>
        <taxon>Thermomonosporaceae</taxon>
        <taxon>Actinomadura</taxon>
    </lineage>
</organism>
<evidence type="ECO:0000259" key="4">
    <source>
        <dbReference type="PROSITE" id="PS50987"/>
    </source>
</evidence>
<dbReference type="PRINTS" id="PR00778">
    <property type="entry name" value="HTHARSR"/>
</dbReference>
<dbReference type="AlphaFoldDB" id="A0A238XYP7"/>
<dbReference type="CDD" id="cd00090">
    <property type="entry name" value="HTH_ARSR"/>
    <property type="match status" value="1"/>
</dbReference>
<dbReference type="GO" id="GO:0003677">
    <property type="term" value="F:DNA binding"/>
    <property type="evidence" value="ECO:0007669"/>
    <property type="project" value="UniProtKB-KW"/>
</dbReference>
<dbReference type="OrthoDB" id="3173333at2"/>
<protein>
    <submittedName>
        <fullName evidence="5">DNA-binding transcriptional regulator, ArsR family</fullName>
    </submittedName>
</protein>
<dbReference type="Gene3D" id="1.10.10.10">
    <property type="entry name" value="Winged helix-like DNA-binding domain superfamily/Winged helix DNA-binding domain"/>
    <property type="match status" value="1"/>
</dbReference>
<name>A0A238XYP7_9ACTN</name>
<keyword evidence="2 5" id="KW-0238">DNA-binding</keyword>
<gene>
    <name evidence="5" type="ORF">SAMN06265355_10577</name>
</gene>